<dbReference type="PANTHER" id="PTHR33112">
    <property type="entry name" value="DOMAIN PROTEIN, PUTATIVE-RELATED"/>
    <property type="match status" value="1"/>
</dbReference>
<feature type="region of interest" description="Disordered" evidence="1">
    <location>
        <begin position="38"/>
        <end position="62"/>
    </location>
</feature>
<dbReference type="Proteomes" id="UP000184330">
    <property type="component" value="Unassembled WGS sequence"/>
</dbReference>
<dbReference type="EMBL" id="FJOG01000003">
    <property type="protein sequence ID" value="CZR52711.1"/>
    <property type="molecule type" value="Genomic_DNA"/>
</dbReference>
<accession>A0A1L7WIW4</accession>
<gene>
    <name evidence="2" type="ORF">PAC_02588</name>
</gene>
<proteinExistence type="predicted"/>
<dbReference type="PANTHER" id="PTHR33112:SF16">
    <property type="entry name" value="HETEROKARYON INCOMPATIBILITY DOMAIN-CONTAINING PROTEIN"/>
    <property type="match status" value="1"/>
</dbReference>
<keyword evidence="3" id="KW-1185">Reference proteome</keyword>
<protein>
    <submittedName>
        <fullName evidence="2">Uncharacterized protein</fullName>
    </submittedName>
</protein>
<reference evidence="2 3" key="1">
    <citation type="submission" date="2016-03" db="EMBL/GenBank/DDBJ databases">
        <authorList>
            <person name="Ploux O."/>
        </authorList>
    </citation>
    <scope>NUCLEOTIDE SEQUENCE [LARGE SCALE GENOMIC DNA]</scope>
    <source>
        <strain evidence="2 3">UAMH 11012</strain>
    </source>
</reference>
<evidence type="ECO:0000313" key="3">
    <source>
        <dbReference type="Proteomes" id="UP000184330"/>
    </source>
</evidence>
<dbReference type="AlphaFoldDB" id="A0A1L7WIW4"/>
<dbReference type="OrthoDB" id="5362512at2759"/>
<organism evidence="2 3">
    <name type="scientific">Phialocephala subalpina</name>
    <dbReference type="NCBI Taxonomy" id="576137"/>
    <lineage>
        <taxon>Eukaryota</taxon>
        <taxon>Fungi</taxon>
        <taxon>Dikarya</taxon>
        <taxon>Ascomycota</taxon>
        <taxon>Pezizomycotina</taxon>
        <taxon>Leotiomycetes</taxon>
        <taxon>Helotiales</taxon>
        <taxon>Mollisiaceae</taxon>
        <taxon>Phialocephala</taxon>
        <taxon>Phialocephala fortinii species complex</taxon>
    </lineage>
</organism>
<feature type="compositionally biased region" description="Basic and acidic residues" evidence="1">
    <location>
        <begin position="38"/>
        <end position="50"/>
    </location>
</feature>
<name>A0A1L7WIW4_9HELO</name>
<evidence type="ECO:0000256" key="1">
    <source>
        <dbReference type="SAM" id="MobiDB-lite"/>
    </source>
</evidence>
<feature type="compositionally biased region" description="Acidic residues" evidence="1">
    <location>
        <begin position="52"/>
        <end position="62"/>
    </location>
</feature>
<sequence>MGASRVLVLSKNTSLWQTTAISGIQRSVLPILNDRKTRTSDLSHGEHGSNDMENEKDDKEEEISTMYTQTQTVETYSSCELTHDDDKLVAMSGIAERYHEKLLEASQCQCLAGIWSGKHIIPSFMCGPSPRGDPSVHFRPKIYRAPSWSWASMQGGIVYDYNKAAIMPECLQTRLATLIDSSMKLTSSNPYG</sequence>
<evidence type="ECO:0000313" key="2">
    <source>
        <dbReference type="EMBL" id="CZR52711.1"/>
    </source>
</evidence>